<dbReference type="Proteomes" id="UP001596189">
    <property type="component" value="Unassembled WGS sequence"/>
</dbReference>
<organism evidence="1 2">
    <name type="scientific">Angustibacter luteus</name>
    <dbReference type="NCBI Taxonomy" id="658456"/>
    <lineage>
        <taxon>Bacteria</taxon>
        <taxon>Bacillati</taxon>
        <taxon>Actinomycetota</taxon>
        <taxon>Actinomycetes</taxon>
        <taxon>Kineosporiales</taxon>
        <taxon>Kineosporiaceae</taxon>
    </lineage>
</organism>
<gene>
    <name evidence="1" type="ORF">ACFQDO_17700</name>
</gene>
<reference evidence="2" key="1">
    <citation type="journal article" date="2019" name="Int. J. Syst. Evol. Microbiol.">
        <title>The Global Catalogue of Microorganisms (GCM) 10K type strain sequencing project: providing services to taxonomists for standard genome sequencing and annotation.</title>
        <authorList>
            <consortium name="The Broad Institute Genomics Platform"/>
            <consortium name="The Broad Institute Genome Sequencing Center for Infectious Disease"/>
            <person name="Wu L."/>
            <person name="Ma J."/>
        </authorList>
    </citation>
    <scope>NUCLEOTIDE SEQUENCE [LARGE SCALE GENOMIC DNA]</scope>
    <source>
        <strain evidence="2">KACC 14249</strain>
    </source>
</reference>
<name>A0ABW1JHY5_9ACTN</name>
<keyword evidence="2" id="KW-1185">Reference proteome</keyword>
<comment type="caution">
    <text evidence="1">The sequence shown here is derived from an EMBL/GenBank/DDBJ whole genome shotgun (WGS) entry which is preliminary data.</text>
</comment>
<evidence type="ECO:0000313" key="1">
    <source>
        <dbReference type="EMBL" id="MFC6008972.1"/>
    </source>
</evidence>
<evidence type="ECO:0000313" key="2">
    <source>
        <dbReference type="Proteomes" id="UP001596189"/>
    </source>
</evidence>
<sequence>MPLSHRGRVTRNVVLAGVTVLAVGVGAFALRGGSHPFGSPSCQATASGTTFEYTPEQMANAATIAGIAMKRGLPARAATIALATARQESKFINVDYGDRDSLGLFQQRPSQGWGTKAQVSDPVYATNAFYDVLTKIEGYRSMEITKVAQKVQRSAYPEAYADHEPEGRVLASALSGNSKAALTCRLDPDSTSGGAAAVAPYLKALGREQVAVQSSRLTGKVPGVRLDAPGVTTAWSLAQWSVAGADRLGIERVYVDGKVWDRAKPDDGWTASSDGGDGVVVTFAP</sequence>
<proteinExistence type="predicted"/>
<accession>A0ABW1JHY5</accession>
<dbReference type="EMBL" id="JBHSRD010000008">
    <property type="protein sequence ID" value="MFC6008972.1"/>
    <property type="molecule type" value="Genomic_DNA"/>
</dbReference>
<dbReference type="RefSeq" id="WP_345717503.1">
    <property type="nucleotide sequence ID" value="NZ_JBHSRD010000008.1"/>
</dbReference>
<evidence type="ECO:0008006" key="3">
    <source>
        <dbReference type="Google" id="ProtNLM"/>
    </source>
</evidence>
<protein>
    <recommendedName>
        <fullName evidence="3">Heavy metal transporter</fullName>
    </recommendedName>
</protein>